<dbReference type="EMBL" id="AP014957">
    <property type="protein sequence ID" value="BAS75441.1"/>
    <property type="molecule type" value="Genomic_DNA"/>
</dbReference>
<keyword evidence="2" id="KW-1185">Reference proteome</keyword>
<dbReference type="Gramene" id="Os01t0870750-00">
    <property type="protein sequence ID" value="Os01t0870750-00"/>
    <property type="gene ID" value="Os01g0870750"/>
</dbReference>
<dbReference type="InParanoid" id="A0A0N7KE51"/>
<dbReference type="Proteomes" id="UP000059680">
    <property type="component" value="Chromosome 1"/>
</dbReference>
<evidence type="ECO:0000313" key="1">
    <source>
        <dbReference type="EMBL" id="BAS75441.1"/>
    </source>
</evidence>
<gene>
    <name evidence="1" type="ordered locus">Os01g0870750</name>
    <name evidence="1" type="ORF">OSNPB_010870750</name>
</gene>
<accession>A0A0N7KE51</accession>
<proteinExistence type="predicted"/>
<name>A0A0N7KE51_ORYSJ</name>
<sequence>MLAHTDQYLWPPHSLHRLVILHCPSCRTDQYSFLPPSHCCCTAAPRFFCTLKCDLPATIRQQLDLPHLAQDEPREDRVVLEIVHEVAPVLAIDVVEGVQRVRVDAGRRHLRHAGEDAAGPVAACPLLLCTVPFEQVLARAVRVQLEGEHAGGWVIACLPCDQTSAHAGELVPAELAAGEPGIAEMVEALPVDDGGVRCVC</sequence>
<protein>
    <submittedName>
        <fullName evidence="1">Os01g0870750 protein</fullName>
    </submittedName>
</protein>
<reference evidence="1 2" key="3">
    <citation type="journal article" date="2013" name="Rice">
        <title>Improvement of the Oryza sativa Nipponbare reference genome using next generation sequence and optical map data.</title>
        <authorList>
            <person name="Kawahara Y."/>
            <person name="de la Bastide M."/>
            <person name="Hamilton J.P."/>
            <person name="Kanamori H."/>
            <person name="McCombie W.R."/>
            <person name="Ouyang S."/>
            <person name="Schwartz D.C."/>
            <person name="Tanaka T."/>
            <person name="Wu J."/>
            <person name="Zhou S."/>
            <person name="Childs K.L."/>
            <person name="Davidson R.M."/>
            <person name="Lin H."/>
            <person name="Quesada-Ocampo L."/>
            <person name="Vaillancourt B."/>
            <person name="Sakai H."/>
            <person name="Lee S.S."/>
            <person name="Kim J."/>
            <person name="Numa H."/>
            <person name="Itoh T."/>
            <person name="Buell C.R."/>
            <person name="Matsumoto T."/>
        </authorList>
    </citation>
    <scope>NUCLEOTIDE SEQUENCE [LARGE SCALE GENOMIC DNA]</scope>
    <source>
        <strain evidence="2">cv. Nipponbare</strain>
    </source>
</reference>
<dbReference type="PaxDb" id="39947-A0A0N7KE51"/>
<dbReference type="AlphaFoldDB" id="A0A0N7KE51"/>
<reference evidence="1 2" key="2">
    <citation type="journal article" date="2013" name="Plant Cell Physiol.">
        <title>Rice Annotation Project Database (RAP-DB): an integrative and interactive database for rice genomics.</title>
        <authorList>
            <person name="Sakai H."/>
            <person name="Lee S.S."/>
            <person name="Tanaka T."/>
            <person name="Numa H."/>
            <person name="Kim J."/>
            <person name="Kawahara Y."/>
            <person name="Wakimoto H."/>
            <person name="Yang C.C."/>
            <person name="Iwamoto M."/>
            <person name="Abe T."/>
            <person name="Yamada Y."/>
            <person name="Muto A."/>
            <person name="Inokuchi H."/>
            <person name="Ikemura T."/>
            <person name="Matsumoto T."/>
            <person name="Sasaki T."/>
            <person name="Itoh T."/>
        </authorList>
    </citation>
    <scope>NUCLEOTIDE SEQUENCE [LARGE SCALE GENOMIC DNA]</scope>
    <source>
        <strain evidence="2">cv. Nipponbare</strain>
    </source>
</reference>
<organism evidence="1 2">
    <name type="scientific">Oryza sativa subsp. japonica</name>
    <name type="common">Rice</name>
    <dbReference type="NCBI Taxonomy" id="39947"/>
    <lineage>
        <taxon>Eukaryota</taxon>
        <taxon>Viridiplantae</taxon>
        <taxon>Streptophyta</taxon>
        <taxon>Embryophyta</taxon>
        <taxon>Tracheophyta</taxon>
        <taxon>Spermatophyta</taxon>
        <taxon>Magnoliopsida</taxon>
        <taxon>Liliopsida</taxon>
        <taxon>Poales</taxon>
        <taxon>Poaceae</taxon>
        <taxon>BOP clade</taxon>
        <taxon>Oryzoideae</taxon>
        <taxon>Oryzeae</taxon>
        <taxon>Oryzinae</taxon>
        <taxon>Oryza</taxon>
        <taxon>Oryza sativa</taxon>
    </lineage>
</organism>
<reference evidence="2" key="1">
    <citation type="journal article" date="2005" name="Nature">
        <title>The map-based sequence of the rice genome.</title>
        <authorList>
            <consortium name="International rice genome sequencing project (IRGSP)"/>
            <person name="Matsumoto T."/>
            <person name="Wu J."/>
            <person name="Kanamori H."/>
            <person name="Katayose Y."/>
            <person name="Fujisawa M."/>
            <person name="Namiki N."/>
            <person name="Mizuno H."/>
            <person name="Yamamoto K."/>
            <person name="Antonio B.A."/>
            <person name="Baba T."/>
            <person name="Sakata K."/>
            <person name="Nagamura Y."/>
            <person name="Aoki H."/>
            <person name="Arikawa K."/>
            <person name="Arita K."/>
            <person name="Bito T."/>
            <person name="Chiden Y."/>
            <person name="Fujitsuka N."/>
            <person name="Fukunaka R."/>
            <person name="Hamada M."/>
            <person name="Harada C."/>
            <person name="Hayashi A."/>
            <person name="Hijishita S."/>
            <person name="Honda M."/>
            <person name="Hosokawa S."/>
            <person name="Ichikawa Y."/>
            <person name="Idonuma A."/>
            <person name="Iijima M."/>
            <person name="Ikeda M."/>
            <person name="Ikeno M."/>
            <person name="Ito K."/>
            <person name="Ito S."/>
            <person name="Ito T."/>
            <person name="Ito Y."/>
            <person name="Ito Y."/>
            <person name="Iwabuchi A."/>
            <person name="Kamiya K."/>
            <person name="Karasawa W."/>
            <person name="Kurita K."/>
            <person name="Katagiri S."/>
            <person name="Kikuta A."/>
            <person name="Kobayashi H."/>
            <person name="Kobayashi N."/>
            <person name="Machita K."/>
            <person name="Maehara T."/>
            <person name="Masukawa M."/>
            <person name="Mizubayashi T."/>
            <person name="Mukai Y."/>
            <person name="Nagasaki H."/>
            <person name="Nagata Y."/>
            <person name="Naito S."/>
            <person name="Nakashima M."/>
            <person name="Nakama Y."/>
            <person name="Nakamichi Y."/>
            <person name="Nakamura M."/>
            <person name="Meguro A."/>
            <person name="Negishi M."/>
            <person name="Ohta I."/>
            <person name="Ohta T."/>
            <person name="Okamoto M."/>
            <person name="Ono N."/>
            <person name="Saji S."/>
            <person name="Sakaguchi M."/>
            <person name="Sakai K."/>
            <person name="Shibata M."/>
            <person name="Shimokawa T."/>
            <person name="Song J."/>
            <person name="Takazaki Y."/>
            <person name="Terasawa K."/>
            <person name="Tsugane M."/>
            <person name="Tsuji K."/>
            <person name="Ueda S."/>
            <person name="Waki K."/>
            <person name="Yamagata H."/>
            <person name="Yamamoto M."/>
            <person name="Yamamoto S."/>
            <person name="Yamane H."/>
            <person name="Yoshiki S."/>
            <person name="Yoshihara R."/>
            <person name="Yukawa K."/>
            <person name="Zhong H."/>
            <person name="Yano M."/>
            <person name="Yuan Q."/>
            <person name="Ouyang S."/>
            <person name="Liu J."/>
            <person name="Jones K.M."/>
            <person name="Gansberger K."/>
            <person name="Moffat K."/>
            <person name="Hill J."/>
            <person name="Bera J."/>
            <person name="Fadrosh D."/>
            <person name="Jin S."/>
            <person name="Johri S."/>
            <person name="Kim M."/>
            <person name="Overton L."/>
            <person name="Reardon M."/>
            <person name="Tsitrin T."/>
            <person name="Vuong H."/>
            <person name="Weaver B."/>
            <person name="Ciecko A."/>
            <person name="Tallon L."/>
            <person name="Jackson J."/>
            <person name="Pai G."/>
            <person name="Aken S.V."/>
            <person name="Utterback T."/>
            <person name="Reidmuller S."/>
            <person name="Feldblyum T."/>
            <person name="Hsiao J."/>
            <person name="Zismann V."/>
            <person name="Iobst S."/>
            <person name="de Vazeille A.R."/>
            <person name="Buell C.R."/>
            <person name="Ying K."/>
            <person name="Li Y."/>
            <person name="Lu T."/>
            <person name="Huang Y."/>
            <person name="Zhao Q."/>
            <person name="Feng Q."/>
            <person name="Zhang L."/>
            <person name="Zhu J."/>
            <person name="Weng Q."/>
            <person name="Mu J."/>
            <person name="Lu Y."/>
            <person name="Fan D."/>
            <person name="Liu Y."/>
            <person name="Guan J."/>
            <person name="Zhang Y."/>
            <person name="Yu S."/>
            <person name="Liu X."/>
            <person name="Zhang Y."/>
            <person name="Hong G."/>
            <person name="Han B."/>
            <person name="Choisne N."/>
            <person name="Demange N."/>
            <person name="Orjeda G."/>
            <person name="Samain S."/>
            <person name="Cattolico L."/>
            <person name="Pelletier E."/>
            <person name="Couloux A."/>
            <person name="Segurens B."/>
            <person name="Wincker P."/>
            <person name="D'Hont A."/>
            <person name="Scarpelli C."/>
            <person name="Weissenbach J."/>
            <person name="Salanoubat M."/>
            <person name="Quetier F."/>
            <person name="Yu Y."/>
            <person name="Kim H.R."/>
            <person name="Rambo T."/>
            <person name="Currie J."/>
            <person name="Collura K."/>
            <person name="Luo M."/>
            <person name="Yang T."/>
            <person name="Ammiraju J.S.S."/>
            <person name="Engler F."/>
            <person name="Soderlund C."/>
            <person name="Wing R.A."/>
            <person name="Palmer L.E."/>
            <person name="de la Bastide M."/>
            <person name="Spiegel L."/>
            <person name="Nascimento L."/>
            <person name="Zutavern T."/>
            <person name="O'Shaughnessy A."/>
            <person name="Dike S."/>
            <person name="Dedhia N."/>
            <person name="Preston R."/>
            <person name="Balija V."/>
            <person name="McCombie W.R."/>
            <person name="Chow T."/>
            <person name="Chen H."/>
            <person name="Chung M."/>
            <person name="Chen C."/>
            <person name="Shaw J."/>
            <person name="Wu H."/>
            <person name="Hsiao K."/>
            <person name="Chao Y."/>
            <person name="Chu M."/>
            <person name="Cheng C."/>
            <person name="Hour A."/>
            <person name="Lee P."/>
            <person name="Lin S."/>
            <person name="Lin Y."/>
            <person name="Liou J."/>
            <person name="Liu S."/>
            <person name="Hsing Y."/>
            <person name="Raghuvanshi S."/>
            <person name="Mohanty A."/>
            <person name="Bharti A.K."/>
            <person name="Gaur A."/>
            <person name="Gupta V."/>
            <person name="Kumar D."/>
            <person name="Ravi V."/>
            <person name="Vij S."/>
            <person name="Kapur A."/>
            <person name="Khurana P."/>
            <person name="Khurana P."/>
            <person name="Khurana J.P."/>
            <person name="Tyagi A.K."/>
            <person name="Gaikwad K."/>
            <person name="Singh A."/>
            <person name="Dalal V."/>
            <person name="Srivastava S."/>
            <person name="Dixit A."/>
            <person name="Pal A.K."/>
            <person name="Ghazi I.A."/>
            <person name="Yadav M."/>
            <person name="Pandit A."/>
            <person name="Bhargava A."/>
            <person name="Sureshbabu K."/>
            <person name="Batra K."/>
            <person name="Sharma T.R."/>
            <person name="Mohapatra T."/>
            <person name="Singh N.K."/>
            <person name="Messing J."/>
            <person name="Nelson A.B."/>
            <person name="Fuks G."/>
            <person name="Kavchok S."/>
            <person name="Keizer G."/>
            <person name="Linton E."/>
            <person name="Llaca V."/>
            <person name="Song R."/>
            <person name="Tanyolac B."/>
            <person name="Young S."/>
            <person name="Ho-Il K."/>
            <person name="Hahn J.H."/>
            <person name="Sangsakoo G."/>
            <person name="Vanavichit A."/>
            <person name="de Mattos Luiz.A.T."/>
            <person name="Zimmer P.D."/>
            <person name="Malone G."/>
            <person name="Dellagostin O."/>
            <person name="de Oliveira A.C."/>
            <person name="Bevan M."/>
            <person name="Bancroft I."/>
            <person name="Minx P."/>
            <person name="Cordum H."/>
            <person name="Wilson R."/>
            <person name="Cheng Z."/>
            <person name="Jin W."/>
            <person name="Jiang J."/>
            <person name="Leong S.A."/>
            <person name="Iwama H."/>
            <person name="Gojobori T."/>
            <person name="Itoh T."/>
            <person name="Niimura Y."/>
            <person name="Fujii Y."/>
            <person name="Habara T."/>
            <person name="Sakai H."/>
            <person name="Sato Y."/>
            <person name="Wilson G."/>
            <person name="Kumar K."/>
            <person name="McCouch S."/>
            <person name="Juretic N."/>
            <person name="Hoen D."/>
            <person name="Wright S."/>
            <person name="Bruskiewich R."/>
            <person name="Bureau T."/>
            <person name="Miyao A."/>
            <person name="Hirochika H."/>
            <person name="Nishikawa T."/>
            <person name="Kadowaki K."/>
            <person name="Sugiura M."/>
            <person name="Burr B."/>
            <person name="Sasaki T."/>
        </authorList>
    </citation>
    <scope>NUCLEOTIDE SEQUENCE [LARGE SCALE GENOMIC DNA]</scope>
    <source>
        <strain evidence="2">cv. Nipponbare</strain>
    </source>
</reference>
<evidence type="ECO:0000313" key="2">
    <source>
        <dbReference type="Proteomes" id="UP000059680"/>
    </source>
</evidence>